<evidence type="ECO:0000313" key="5">
    <source>
        <dbReference type="Proteomes" id="UP001299068"/>
    </source>
</evidence>
<dbReference type="PANTHER" id="PTHR43479:SF11">
    <property type="entry name" value="ACREF_ENVCD OPERON REPRESSOR-RELATED"/>
    <property type="match status" value="1"/>
</dbReference>
<evidence type="ECO:0000256" key="2">
    <source>
        <dbReference type="PROSITE-ProRule" id="PRU00335"/>
    </source>
</evidence>
<keyword evidence="5" id="KW-1185">Reference proteome</keyword>
<dbReference type="PROSITE" id="PS50977">
    <property type="entry name" value="HTH_TETR_2"/>
    <property type="match status" value="1"/>
</dbReference>
<dbReference type="Proteomes" id="UP001299068">
    <property type="component" value="Unassembled WGS sequence"/>
</dbReference>
<dbReference type="PRINTS" id="PR00455">
    <property type="entry name" value="HTHTETR"/>
</dbReference>
<protein>
    <submittedName>
        <fullName evidence="4">TetR/AcrR family transcriptional regulator</fullName>
    </submittedName>
</protein>
<dbReference type="EMBL" id="JAIKTU010000006">
    <property type="protein sequence ID" value="MBY0755672.1"/>
    <property type="molecule type" value="Genomic_DNA"/>
</dbReference>
<dbReference type="InterPro" id="IPR001647">
    <property type="entry name" value="HTH_TetR"/>
</dbReference>
<dbReference type="SUPFAM" id="SSF46689">
    <property type="entry name" value="Homeodomain-like"/>
    <property type="match status" value="1"/>
</dbReference>
<dbReference type="RefSeq" id="WP_204596290.1">
    <property type="nucleotide sequence ID" value="NZ_JAFBDA010000026.1"/>
</dbReference>
<feature type="DNA-binding region" description="H-T-H motif" evidence="2">
    <location>
        <begin position="29"/>
        <end position="48"/>
    </location>
</feature>
<dbReference type="InterPro" id="IPR009057">
    <property type="entry name" value="Homeodomain-like_sf"/>
</dbReference>
<evidence type="ECO:0000256" key="1">
    <source>
        <dbReference type="ARBA" id="ARBA00023125"/>
    </source>
</evidence>
<evidence type="ECO:0000313" key="4">
    <source>
        <dbReference type="EMBL" id="MBY0755672.1"/>
    </source>
</evidence>
<sequence>MPKIIKNLDEKIFNVAWQLFTDSGYDNVDIKAIAKECDVAVGTLYNYYGNKRDLFLKVLEKSWNNTFDKLKRELIKEEINELKTIKFINVLYADIKERKGLGTEILNQNKIIKETILIRLYEFVNELDLQDFKRTTKKEVINLIKLLLYNIVFLINVREDNDEANIEFLISILKIF</sequence>
<keyword evidence="1 2" id="KW-0238">DNA-binding</keyword>
<dbReference type="PANTHER" id="PTHR43479">
    <property type="entry name" value="ACREF/ENVCD OPERON REPRESSOR-RELATED"/>
    <property type="match status" value="1"/>
</dbReference>
<dbReference type="Gene3D" id="1.10.357.10">
    <property type="entry name" value="Tetracycline Repressor, domain 2"/>
    <property type="match status" value="1"/>
</dbReference>
<accession>A0ABS7KYR5</accession>
<name>A0ABS7KYR5_CLOSR</name>
<dbReference type="InterPro" id="IPR050624">
    <property type="entry name" value="HTH-type_Tx_Regulator"/>
</dbReference>
<feature type="domain" description="HTH tetR-type" evidence="3">
    <location>
        <begin position="6"/>
        <end position="66"/>
    </location>
</feature>
<dbReference type="Pfam" id="PF00440">
    <property type="entry name" value="TetR_N"/>
    <property type="match status" value="1"/>
</dbReference>
<organism evidence="4 5">
    <name type="scientific">Clostridium sardiniense</name>
    <name type="common">Clostridium absonum</name>
    <dbReference type="NCBI Taxonomy" id="29369"/>
    <lineage>
        <taxon>Bacteria</taxon>
        <taxon>Bacillati</taxon>
        <taxon>Bacillota</taxon>
        <taxon>Clostridia</taxon>
        <taxon>Eubacteriales</taxon>
        <taxon>Clostridiaceae</taxon>
        <taxon>Clostridium</taxon>
    </lineage>
</organism>
<evidence type="ECO:0000259" key="3">
    <source>
        <dbReference type="PROSITE" id="PS50977"/>
    </source>
</evidence>
<gene>
    <name evidence="4" type="ORF">K5V21_09380</name>
</gene>
<proteinExistence type="predicted"/>
<comment type="caution">
    <text evidence="4">The sequence shown here is derived from an EMBL/GenBank/DDBJ whole genome shotgun (WGS) entry which is preliminary data.</text>
</comment>
<reference evidence="4 5" key="1">
    <citation type="journal article" date="2021" name="Cell Host Microbe">
        <title>in vivo commensal control of Clostridioides difficile virulence.</title>
        <authorList>
            <person name="Girinathan B.P."/>
            <person name="Dibenedetto N."/>
            <person name="Worley J.N."/>
            <person name="Peltier J."/>
            <person name="Arrieta-Ortiz M.L."/>
            <person name="Rupa Christinal Immanuel S."/>
            <person name="Lavin R."/>
            <person name="Delaney M.L."/>
            <person name="Cummins C."/>
            <person name="Hoffmann M."/>
            <person name="Luo Y."/>
            <person name="Gonzalez-Escalona N."/>
            <person name="Allard M."/>
            <person name="Onderdonk A.B."/>
            <person name="Gerber G.K."/>
            <person name="Sonenshein A.L."/>
            <person name="Baliga N."/>
            <person name="Dupuy B."/>
            <person name="Bry L."/>
        </authorList>
    </citation>
    <scope>NUCLEOTIDE SEQUENCE [LARGE SCALE GENOMIC DNA]</scope>
    <source>
        <strain evidence="4 5">DSM 599</strain>
    </source>
</reference>